<protein>
    <recommendedName>
        <fullName evidence="7">Non-specific serine/threonine protein kinase</fullName>
    </recommendedName>
</protein>
<dbReference type="Pfam" id="PF00069">
    <property type="entry name" value="Pkinase"/>
    <property type="match status" value="1"/>
</dbReference>
<dbReference type="GO" id="GO:0043709">
    <property type="term" value="P:cell adhesion involved in single-species biofilm formation"/>
    <property type="evidence" value="ECO:0007669"/>
    <property type="project" value="TreeGrafter"/>
</dbReference>
<dbReference type="GO" id="GO:0004672">
    <property type="term" value="F:protein kinase activity"/>
    <property type="evidence" value="ECO:0007669"/>
    <property type="project" value="InterPro"/>
</dbReference>
<dbReference type="SUPFAM" id="SSF55073">
    <property type="entry name" value="Nucleotide cyclase"/>
    <property type="match status" value="1"/>
</dbReference>
<dbReference type="PANTHER" id="PTHR45138:SF9">
    <property type="entry name" value="DIGUANYLATE CYCLASE DGCM-RELATED"/>
    <property type="match status" value="1"/>
</dbReference>
<feature type="coiled-coil region" evidence="2">
    <location>
        <begin position="1424"/>
        <end position="1451"/>
    </location>
</feature>
<evidence type="ECO:0000256" key="1">
    <source>
        <dbReference type="ARBA" id="ARBA00004167"/>
    </source>
</evidence>
<dbReference type="InterPro" id="IPR041664">
    <property type="entry name" value="AAA_16"/>
</dbReference>
<dbReference type="InterPro" id="IPR043128">
    <property type="entry name" value="Rev_trsase/Diguanyl_cyclase"/>
</dbReference>
<dbReference type="RefSeq" id="WP_168079510.1">
    <property type="nucleotide sequence ID" value="NZ_BAAAQJ010000027.1"/>
</dbReference>
<sequence>MTTALPAPVDPANAQPGDVAGTEVLRQLEVLGEMGRGAQAIVYRVRRGGSQYAMKVLQPAGVDDEASALAFRREAALLASINDPGLARVHEVGVFDGRPYLLMDLIEGQRLSGLLSKEPLPADRVTALGIDLAAALGAAHRAGLVHRDVKPDNIILTPDGSARLIDFGLAARMEPARSDGSRSEEIAGTLAYSSPEQAGMLNRPVDGRSDLYSLGAVLFECATGEPPFSAADVGELLRLHAVAQVPDPRELAPELPPALAAIIVRLLAKDPDDRYQSGTGLLADLRRVAADPDADFPLGTADEAWSAQDAPMVGMDDELATLTSRWERALGNRGGVVLVHGAPGGGKSRLVRELAGAASRSGHLVLHGKASADDPQPFAPLRAAVDTYVRSLSRLPEHEAHSVVERLKAAAGPSGSLVKNLSPALAEVLTAPDPTGEVGQERYAAAVAAFLTELARLVGGAVLRLDDVQWCDEATIRVLEQMAPELGGVPMLVVGTARDDAASVPAVETFRSRLGDHLDTRIVLKPLAAPAVGALVGALSGGLTISDEAATRLAARSAGNPFTLMEYVKAIIDSGLAQPCWGTWRIDLAGLDDLELPETAAELVLKRVDALDVSSRRLLGVAAGVGSTFDPDLVADVCEADRQRVLDMVADAAWHRLVEPRADGRYAFLHDRIREALLGQFDEPSRRRLHDRIADILARRVDPDPETAYALAHHRALGEPDHAPAGTFHACYAAGRLAMADHAPESALFFLEHAVEAAVRAGIALDTVFGQLLGTAYHQAARLDDAVNTLQRALDSTREPMERARILHRMTQVHESAWHSEAQAATAEQGLAELGYALPRNPGRLVASTLWLFVLGCLIGLTGIGRGTAGPRKRERYTLAASLYEIAAVAHVRELQPTRSLPLIVRGLYLVNRVGPSPQYAVIMSRLPFLVRAVGLHRIADKLAGAAARTARELGDPGLSAFVAFMDAVSLHGSGKDSGERTHRMLEEHSRWLDFGLFLDAYAVLDWDWLLRGDMAEMEAGFNRRRARAVAGGQAERSGVVATDACLLALRGRAGEAAAHLAKLIDDDAPLHQQVDVLIATFQAALEQNDFGDMFDDAVAKFAALGLKPLDLLPAQHTIYVYQAYGHLERCRNTDGAERTARLAEARKAVAVLRKVTHRPIVAAHYRVTEAALYELAGEHAKALAKLAAAEPVLRAIEAPLVAFEAALVRARCLRALGAAGETLRQAGYALSVAKEQGWPHRARWVSAEFGLANAGSVVHHRSTSVMGSRHSQRWAALEQVSLAASRVLDPAKLARIALDETIRILGAERAFLLLLDGESSRLVPHVGRDASGNDLDELTGYSASLIEKVHHEREALVVTGTEEGEALGSQSMLAYGLRSILIAPLLLDGRLLGVVYLDSRVAKGVFTPDDVDILTAVTHHVAVAMETARAAQLEVAVEAANRQRDLAETLRDAMTWLSATLDPNIVLRRLLTTVMRARDGERAWLLLGDAESPAVTVLDGSVLDGSVLGGSVLGGSADDSPAVVAAQPDLAGLLGIKEPSVYGVDGVDGAWPRALAEVLVGSVGSVGSDRPGCWLVVPLIAREQRLGVLVLAADRTDAYGDADIGIATALVSQGMVAYENARLFTQVHELATVDSLTGIANRRHFFDLAGRAVAVTLARRVHAPVAAVMLDIDHFKRINDTYGHQVGDDVIRGVVARLRSQSRETDLLARYGGEEFVLLLSDAGDRAAETAERLRASVAAAPIETRDGPVDVTISVGVAYLRPEDSGLDTLLGHADECLYRAKESGRNRVVVRD</sequence>
<dbReference type="InterPro" id="IPR029787">
    <property type="entry name" value="Nucleotide_cyclase"/>
</dbReference>
<name>A0A8J3PNL7_9ACTN</name>
<comment type="subcellular location">
    <subcellularLocation>
        <location evidence="1">Membrane</location>
        <topology evidence="1">Single-pass membrane protein</topology>
    </subcellularLocation>
</comment>
<dbReference type="Pfam" id="PF13191">
    <property type="entry name" value="AAA_16"/>
    <property type="match status" value="1"/>
</dbReference>
<dbReference type="FunFam" id="3.30.70.270:FF:000001">
    <property type="entry name" value="Diguanylate cyclase domain protein"/>
    <property type="match status" value="1"/>
</dbReference>
<dbReference type="GO" id="GO:0005524">
    <property type="term" value="F:ATP binding"/>
    <property type="evidence" value="ECO:0007669"/>
    <property type="project" value="InterPro"/>
</dbReference>
<dbReference type="InterPro" id="IPR000719">
    <property type="entry name" value="Prot_kinase_dom"/>
</dbReference>
<dbReference type="SMART" id="SM00267">
    <property type="entry name" value="GGDEF"/>
    <property type="match status" value="1"/>
</dbReference>
<dbReference type="GO" id="GO:1902201">
    <property type="term" value="P:negative regulation of bacterial-type flagellum-dependent cell motility"/>
    <property type="evidence" value="ECO:0007669"/>
    <property type="project" value="TreeGrafter"/>
</dbReference>
<evidence type="ECO:0000313" key="6">
    <source>
        <dbReference type="Proteomes" id="UP000653674"/>
    </source>
</evidence>
<dbReference type="PROSITE" id="PS50887">
    <property type="entry name" value="GGDEF"/>
    <property type="match status" value="1"/>
</dbReference>
<dbReference type="SMART" id="SM00220">
    <property type="entry name" value="S_TKc"/>
    <property type="match status" value="1"/>
</dbReference>
<evidence type="ECO:0000256" key="2">
    <source>
        <dbReference type="SAM" id="Coils"/>
    </source>
</evidence>
<dbReference type="InterPro" id="IPR027417">
    <property type="entry name" value="P-loop_NTPase"/>
</dbReference>
<dbReference type="Gene3D" id="3.30.450.40">
    <property type="match status" value="2"/>
</dbReference>
<gene>
    <name evidence="5" type="ORF">Pfl04_38730</name>
</gene>
<dbReference type="Gene3D" id="3.30.70.270">
    <property type="match status" value="1"/>
</dbReference>
<organism evidence="5 6">
    <name type="scientific">Planosporangium flavigriseum</name>
    <dbReference type="NCBI Taxonomy" id="373681"/>
    <lineage>
        <taxon>Bacteria</taxon>
        <taxon>Bacillati</taxon>
        <taxon>Actinomycetota</taxon>
        <taxon>Actinomycetes</taxon>
        <taxon>Micromonosporales</taxon>
        <taxon>Micromonosporaceae</taxon>
        <taxon>Planosporangium</taxon>
    </lineage>
</organism>
<keyword evidence="6" id="KW-1185">Reference proteome</keyword>
<dbReference type="SUPFAM" id="SSF55781">
    <property type="entry name" value="GAF domain-like"/>
    <property type="match status" value="2"/>
</dbReference>
<dbReference type="CDD" id="cd14014">
    <property type="entry name" value="STKc_PknB_like"/>
    <property type="match status" value="1"/>
</dbReference>
<dbReference type="CDD" id="cd01949">
    <property type="entry name" value="GGDEF"/>
    <property type="match status" value="1"/>
</dbReference>
<feature type="domain" description="Protein kinase" evidence="3">
    <location>
        <begin position="28"/>
        <end position="288"/>
    </location>
</feature>
<dbReference type="Pfam" id="PF01590">
    <property type="entry name" value="GAF"/>
    <property type="match status" value="1"/>
</dbReference>
<dbReference type="PROSITE" id="PS50011">
    <property type="entry name" value="PROTEIN_KINASE_DOM"/>
    <property type="match status" value="1"/>
</dbReference>
<feature type="domain" description="GGDEF" evidence="4">
    <location>
        <begin position="1664"/>
        <end position="1795"/>
    </location>
</feature>
<dbReference type="SUPFAM" id="SSF56112">
    <property type="entry name" value="Protein kinase-like (PK-like)"/>
    <property type="match status" value="1"/>
</dbReference>
<dbReference type="GO" id="GO:0005886">
    <property type="term" value="C:plasma membrane"/>
    <property type="evidence" value="ECO:0007669"/>
    <property type="project" value="TreeGrafter"/>
</dbReference>
<dbReference type="Proteomes" id="UP000653674">
    <property type="component" value="Unassembled WGS sequence"/>
</dbReference>
<dbReference type="InterPro" id="IPR011009">
    <property type="entry name" value="Kinase-like_dom_sf"/>
</dbReference>
<dbReference type="GO" id="GO:0052621">
    <property type="term" value="F:diguanylate cyclase activity"/>
    <property type="evidence" value="ECO:0007669"/>
    <property type="project" value="TreeGrafter"/>
</dbReference>
<evidence type="ECO:0000313" key="5">
    <source>
        <dbReference type="EMBL" id="GIG75469.1"/>
    </source>
</evidence>
<dbReference type="InterPro" id="IPR003018">
    <property type="entry name" value="GAF"/>
</dbReference>
<dbReference type="InterPro" id="IPR000160">
    <property type="entry name" value="GGDEF_dom"/>
</dbReference>
<comment type="caution">
    <text evidence="5">The sequence shown here is derived from an EMBL/GenBank/DDBJ whole genome shotgun (WGS) entry which is preliminary data.</text>
</comment>
<dbReference type="InterPro" id="IPR029016">
    <property type="entry name" value="GAF-like_dom_sf"/>
</dbReference>
<reference evidence="5" key="1">
    <citation type="submission" date="2021-01" db="EMBL/GenBank/DDBJ databases">
        <title>Whole genome shotgun sequence of Planosporangium flavigriseum NBRC 105377.</title>
        <authorList>
            <person name="Komaki H."/>
            <person name="Tamura T."/>
        </authorList>
    </citation>
    <scope>NUCLEOTIDE SEQUENCE</scope>
    <source>
        <strain evidence="5">NBRC 105377</strain>
    </source>
</reference>
<accession>A0A8J3PNL7</accession>
<evidence type="ECO:0000259" key="4">
    <source>
        <dbReference type="PROSITE" id="PS50887"/>
    </source>
</evidence>
<dbReference type="Gene3D" id="3.30.200.20">
    <property type="entry name" value="Phosphorylase Kinase, domain 1"/>
    <property type="match status" value="1"/>
</dbReference>
<dbReference type="EMBL" id="BONU01000031">
    <property type="protein sequence ID" value="GIG75469.1"/>
    <property type="molecule type" value="Genomic_DNA"/>
</dbReference>
<dbReference type="InterPro" id="IPR008271">
    <property type="entry name" value="Ser/Thr_kinase_AS"/>
</dbReference>
<keyword evidence="2" id="KW-0175">Coiled coil</keyword>
<dbReference type="NCBIfam" id="TIGR00254">
    <property type="entry name" value="GGDEF"/>
    <property type="match status" value="1"/>
</dbReference>
<dbReference type="SUPFAM" id="SSF52540">
    <property type="entry name" value="P-loop containing nucleoside triphosphate hydrolases"/>
    <property type="match status" value="1"/>
</dbReference>
<dbReference type="Gene3D" id="1.10.510.10">
    <property type="entry name" value="Transferase(Phosphotransferase) domain 1"/>
    <property type="match status" value="1"/>
</dbReference>
<dbReference type="SMART" id="SM00065">
    <property type="entry name" value="GAF"/>
    <property type="match status" value="2"/>
</dbReference>
<dbReference type="InterPro" id="IPR050469">
    <property type="entry name" value="Diguanylate_Cyclase"/>
</dbReference>
<proteinExistence type="predicted"/>
<dbReference type="PANTHER" id="PTHR45138">
    <property type="entry name" value="REGULATORY COMPONENTS OF SENSORY TRANSDUCTION SYSTEM"/>
    <property type="match status" value="1"/>
</dbReference>
<evidence type="ECO:0008006" key="7">
    <source>
        <dbReference type="Google" id="ProtNLM"/>
    </source>
</evidence>
<dbReference type="Pfam" id="PF00990">
    <property type="entry name" value="GGDEF"/>
    <property type="match status" value="1"/>
</dbReference>
<dbReference type="PROSITE" id="PS00108">
    <property type="entry name" value="PROTEIN_KINASE_ST"/>
    <property type="match status" value="1"/>
</dbReference>
<evidence type="ECO:0000259" key="3">
    <source>
        <dbReference type="PROSITE" id="PS50011"/>
    </source>
</evidence>